<comment type="caution">
    <text evidence="6">The sequence shown here is derived from an EMBL/GenBank/DDBJ whole genome shotgun (WGS) entry which is preliminary data.</text>
</comment>
<dbReference type="PROSITE" id="PS50075">
    <property type="entry name" value="CARRIER"/>
    <property type="match status" value="1"/>
</dbReference>
<dbReference type="Pfam" id="PF00668">
    <property type="entry name" value="Condensation"/>
    <property type="match status" value="1"/>
</dbReference>
<evidence type="ECO:0000313" key="7">
    <source>
        <dbReference type="Proteomes" id="UP000239209"/>
    </source>
</evidence>
<dbReference type="GO" id="GO:0005737">
    <property type="term" value="C:cytoplasm"/>
    <property type="evidence" value="ECO:0007669"/>
    <property type="project" value="TreeGrafter"/>
</dbReference>
<dbReference type="Gene3D" id="1.10.1200.10">
    <property type="entry name" value="ACP-like"/>
    <property type="match status" value="1"/>
</dbReference>
<dbReference type="GO" id="GO:0003824">
    <property type="term" value="F:catalytic activity"/>
    <property type="evidence" value="ECO:0007669"/>
    <property type="project" value="InterPro"/>
</dbReference>
<dbReference type="GO" id="GO:0031177">
    <property type="term" value="F:phosphopantetheine binding"/>
    <property type="evidence" value="ECO:0007669"/>
    <property type="project" value="InterPro"/>
</dbReference>
<evidence type="ECO:0000256" key="2">
    <source>
        <dbReference type="ARBA" id="ARBA00022450"/>
    </source>
</evidence>
<keyword evidence="2" id="KW-0596">Phosphopantetheine</keyword>
<dbReference type="PANTHER" id="PTHR45527:SF1">
    <property type="entry name" value="FATTY ACID SYNTHASE"/>
    <property type="match status" value="1"/>
</dbReference>
<feature type="domain" description="Carrier" evidence="5">
    <location>
        <begin position="455"/>
        <end position="528"/>
    </location>
</feature>
<dbReference type="InterPro" id="IPR036736">
    <property type="entry name" value="ACP-like_sf"/>
</dbReference>
<dbReference type="InterPro" id="IPR001242">
    <property type="entry name" value="Condensation_dom"/>
</dbReference>
<name>A0A2T0SB72_9ACTN</name>
<gene>
    <name evidence="6" type="ORF">CLV70_104218</name>
</gene>
<dbReference type="InterPro" id="IPR023213">
    <property type="entry name" value="CAT-like_dom_sf"/>
</dbReference>
<dbReference type="GO" id="GO:0043041">
    <property type="term" value="P:amino acid activation for nonribosomal peptide biosynthetic process"/>
    <property type="evidence" value="ECO:0007669"/>
    <property type="project" value="TreeGrafter"/>
</dbReference>
<evidence type="ECO:0000259" key="5">
    <source>
        <dbReference type="PROSITE" id="PS50075"/>
    </source>
</evidence>
<dbReference type="InterPro" id="IPR020806">
    <property type="entry name" value="PKS_PP-bd"/>
</dbReference>
<organism evidence="6 7">
    <name type="scientific">Pseudosporangium ferrugineum</name>
    <dbReference type="NCBI Taxonomy" id="439699"/>
    <lineage>
        <taxon>Bacteria</taxon>
        <taxon>Bacillati</taxon>
        <taxon>Actinomycetota</taxon>
        <taxon>Actinomycetes</taxon>
        <taxon>Micromonosporales</taxon>
        <taxon>Micromonosporaceae</taxon>
        <taxon>Pseudosporangium</taxon>
    </lineage>
</organism>
<comment type="cofactor">
    <cofactor evidence="1">
        <name>pantetheine 4'-phosphate</name>
        <dbReference type="ChEBI" id="CHEBI:47942"/>
    </cofactor>
</comment>
<dbReference type="PANTHER" id="PTHR45527">
    <property type="entry name" value="NONRIBOSOMAL PEPTIDE SYNTHETASE"/>
    <property type="match status" value="1"/>
</dbReference>
<dbReference type="Proteomes" id="UP000239209">
    <property type="component" value="Unassembled WGS sequence"/>
</dbReference>
<evidence type="ECO:0000313" key="6">
    <source>
        <dbReference type="EMBL" id="PRY30666.1"/>
    </source>
</evidence>
<dbReference type="AlphaFoldDB" id="A0A2T0SB72"/>
<dbReference type="SMART" id="SM00823">
    <property type="entry name" value="PKS_PP"/>
    <property type="match status" value="1"/>
</dbReference>
<keyword evidence="7" id="KW-1185">Reference proteome</keyword>
<dbReference type="Gene3D" id="3.30.559.30">
    <property type="entry name" value="Nonribosomal peptide synthetase, condensation domain"/>
    <property type="match status" value="1"/>
</dbReference>
<feature type="region of interest" description="Disordered" evidence="4">
    <location>
        <begin position="423"/>
        <end position="456"/>
    </location>
</feature>
<sequence length="535" mass="56150">MPDTEVAAVLSPAQMAVWVADQLAGENSPFTINRLYDVRGTLDLGALDAALAGVVARHEALRSVVVSDGGQPVQRVLPAVPTAVRVLDDDAALVRFFTGAWDPATPPVLRLAVAPGRHPSEHRLALRAHHLLCDGTSLGVILRDLAAGYRPGAPVAAPDPAPGFRSWLRARDAELDSDRGRAAIERWRTLLSPAPVPVSPPADRPRPAEPSHLGVTSGFALPAEVMGRLDAVAASYRTTTFTLLLAAVHLLIGRSAGADDVTIGVVDSGRAAPGSAGIVGMLASTAPVRVDLAGAGTVAELVRQVRRGLAELLEIGRLPFDAVLEHLDVARSADGHPLFRVIVTHLDERDRPPLRFGDAVAAEGELPAGVPARARTDLTVELIRGSGGLRGRLELSADRYEPATAARLAEGLGDLLTRISDDPGRPLADYGAPGAPAAGEPARVGPGQPAEAPDGPPAELVDLVAGVWQEVLGRPADGDRSFFELGGTSHGLVRMRGLLHRRGYDVPLIRLFHNPTVPSVAAYLHATAGPRTRVR</sequence>
<reference evidence="6 7" key="1">
    <citation type="submission" date="2018-03" db="EMBL/GenBank/DDBJ databases">
        <title>Genomic Encyclopedia of Archaeal and Bacterial Type Strains, Phase II (KMG-II): from individual species to whole genera.</title>
        <authorList>
            <person name="Goeker M."/>
        </authorList>
    </citation>
    <scope>NUCLEOTIDE SEQUENCE [LARGE SCALE GENOMIC DNA]</scope>
    <source>
        <strain evidence="6 7">DSM 45348</strain>
    </source>
</reference>
<evidence type="ECO:0000256" key="3">
    <source>
        <dbReference type="ARBA" id="ARBA00022553"/>
    </source>
</evidence>
<protein>
    <submittedName>
        <fullName evidence="6">Phosphopantetheine binding protein</fullName>
    </submittedName>
</protein>
<dbReference type="EMBL" id="PVZG01000004">
    <property type="protein sequence ID" value="PRY30666.1"/>
    <property type="molecule type" value="Genomic_DNA"/>
</dbReference>
<dbReference type="Pfam" id="PF00550">
    <property type="entry name" value="PP-binding"/>
    <property type="match status" value="1"/>
</dbReference>
<dbReference type="InterPro" id="IPR009081">
    <property type="entry name" value="PP-bd_ACP"/>
</dbReference>
<feature type="compositionally biased region" description="Low complexity" evidence="4">
    <location>
        <begin position="426"/>
        <end position="447"/>
    </location>
</feature>
<dbReference type="GO" id="GO:0008610">
    <property type="term" value="P:lipid biosynthetic process"/>
    <property type="evidence" value="ECO:0007669"/>
    <property type="project" value="UniProtKB-ARBA"/>
</dbReference>
<dbReference type="RefSeq" id="WP_106126281.1">
    <property type="nucleotide sequence ID" value="NZ_PVZG01000004.1"/>
</dbReference>
<dbReference type="SUPFAM" id="SSF47336">
    <property type="entry name" value="ACP-like"/>
    <property type="match status" value="1"/>
</dbReference>
<proteinExistence type="predicted"/>
<dbReference type="SUPFAM" id="SSF52777">
    <property type="entry name" value="CoA-dependent acyltransferases"/>
    <property type="match status" value="2"/>
</dbReference>
<evidence type="ECO:0000256" key="1">
    <source>
        <dbReference type="ARBA" id="ARBA00001957"/>
    </source>
</evidence>
<keyword evidence="3" id="KW-0597">Phosphoprotein</keyword>
<dbReference type="OrthoDB" id="2085352at2"/>
<dbReference type="Gene3D" id="3.30.559.10">
    <property type="entry name" value="Chloramphenicol acetyltransferase-like domain"/>
    <property type="match status" value="1"/>
</dbReference>
<evidence type="ECO:0000256" key="4">
    <source>
        <dbReference type="SAM" id="MobiDB-lite"/>
    </source>
</evidence>
<dbReference type="GO" id="GO:0044550">
    <property type="term" value="P:secondary metabolite biosynthetic process"/>
    <property type="evidence" value="ECO:0007669"/>
    <property type="project" value="TreeGrafter"/>
</dbReference>
<accession>A0A2T0SB72</accession>